<keyword evidence="10 14" id="KW-0472">Membrane</keyword>
<evidence type="ECO:0000256" key="9">
    <source>
        <dbReference type="ARBA" id="ARBA00022989"/>
    </source>
</evidence>
<sequence>MAIISLCLFILLVNIAIAASQDVCLKSSWCGVQLIPIRFPFRHRDRQPNHCGCTGFDLSCSSTNKTVLQLPFTPIELYVTSIDYHSQKIGVHIPDDLWSKTKPSLVSINLSSSPFRFTHGFSRVTLLNCSAQRSPSGMPCLMGGHSYKICALLSECHIEDYRQVISCTKMYEFNAPVEPDDTSKLMGPYSLTWSRQLEKKNGNKHESECVDRFKQRKGRSIKSVVIAGSTAGSVITILLMVAILYVCRPDKNTENQLKIEKFLEDYKAFQPSRYAYADIKKITNKFRNKLGQGAYGTVYKGKLSNGMLVAVKILDDSKGNGVEFINEVAIMGRIHHINVAHLVGYCADGLRRALVYEFLPNGSLEKYISSKAKNKKCCLNWEKLQQIALGIAKGIEYLHQGCEKRILHFDIKPHNILLDRNFTPKIADFGLAKLCSKDKSNVSMTTARGTMGYIAPEVFSRNFGNVSNKSDVYSFGILLLEMVGGRKKYKSGKVENADEIYSPEWIYNILEEGGLWTKFPGEGDAKIAKILATVGLWCIQWHPIRRPTMNFAVQMLEAGEELAMPPNPFASVGLSNRNKKTPMNPMAPELETIAE</sequence>
<feature type="binding site" evidence="12">
    <location>
        <position position="312"/>
    </location>
    <ligand>
        <name>ATP</name>
        <dbReference type="ChEBI" id="CHEBI:30616"/>
    </ligand>
</feature>
<name>A0AA88AJD0_FICCA</name>
<keyword evidence="18" id="KW-1185">Reference proteome</keyword>
<feature type="domain" description="Protein kinase" evidence="16">
    <location>
        <begin position="284"/>
        <end position="570"/>
    </location>
</feature>
<dbReference type="InterPro" id="IPR017441">
    <property type="entry name" value="Protein_kinase_ATP_BS"/>
</dbReference>
<keyword evidence="7" id="KW-0418">Kinase</keyword>
<dbReference type="GO" id="GO:0030247">
    <property type="term" value="F:polysaccharide binding"/>
    <property type="evidence" value="ECO:0007669"/>
    <property type="project" value="InterPro"/>
</dbReference>
<evidence type="ECO:0000256" key="6">
    <source>
        <dbReference type="ARBA" id="ARBA00022741"/>
    </source>
</evidence>
<evidence type="ECO:0000256" key="4">
    <source>
        <dbReference type="ARBA" id="ARBA00022692"/>
    </source>
</evidence>
<dbReference type="PANTHER" id="PTHR27009">
    <property type="entry name" value="RUST RESISTANCE KINASE LR10-RELATED"/>
    <property type="match status" value="1"/>
</dbReference>
<comment type="subcellular location">
    <subcellularLocation>
        <location evidence="1">Membrane</location>
        <topology evidence="1">Single-pass type I membrane protein</topology>
    </subcellularLocation>
</comment>
<protein>
    <recommendedName>
        <fullName evidence="16">Protein kinase domain-containing protein</fullName>
    </recommendedName>
</protein>
<evidence type="ECO:0000256" key="3">
    <source>
        <dbReference type="ARBA" id="ARBA00022679"/>
    </source>
</evidence>
<evidence type="ECO:0000256" key="1">
    <source>
        <dbReference type="ARBA" id="ARBA00004479"/>
    </source>
</evidence>
<keyword evidence="2" id="KW-0723">Serine/threonine-protein kinase</keyword>
<dbReference type="InterPro" id="IPR045874">
    <property type="entry name" value="LRK10/LRL21-25-like"/>
</dbReference>
<dbReference type="InterPro" id="IPR025287">
    <property type="entry name" value="WAK_GUB"/>
</dbReference>
<feature type="signal peptide" evidence="15">
    <location>
        <begin position="1"/>
        <end position="20"/>
    </location>
</feature>
<dbReference type="GO" id="GO:0004674">
    <property type="term" value="F:protein serine/threonine kinase activity"/>
    <property type="evidence" value="ECO:0007669"/>
    <property type="project" value="UniProtKB-KW"/>
</dbReference>
<dbReference type="InterPro" id="IPR008271">
    <property type="entry name" value="Ser/Thr_kinase_AS"/>
</dbReference>
<evidence type="ECO:0000256" key="2">
    <source>
        <dbReference type="ARBA" id="ARBA00022527"/>
    </source>
</evidence>
<dbReference type="PROSITE" id="PS50011">
    <property type="entry name" value="PROTEIN_KINASE_DOM"/>
    <property type="match status" value="1"/>
</dbReference>
<keyword evidence="3" id="KW-0808">Transferase</keyword>
<evidence type="ECO:0000256" key="10">
    <source>
        <dbReference type="ARBA" id="ARBA00023136"/>
    </source>
</evidence>
<dbReference type="GO" id="GO:0016020">
    <property type="term" value="C:membrane"/>
    <property type="evidence" value="ECO:0007669"/>
    <property type="project" value="UniProtKB-SubCell"/>
</dbReference>
<evidence type="ECO:0000256" key="7">
    <source>
        <dbReference type="ARBA" id="ARBA00022777"/>
    </source>
</evidence>
<dbReference type="Proteomes" id="UP001187192">
    <property type="component" value="Unassembled WGS sequence"/>
</dbReference>
<evidence type="ECO:0000313" key="17">
    <source>
        <dbReference type="EMBL" id="GMN51697.1"/>
    </source>
</evidence>
<dbReference type="Gene3D" id="1.10.510.10">
    <property type="entry name" value="Transferase(Phosphotransferase) domain 1"/>
    <property type="match status" value="1"/>
</dbReference>
<dbReference type="Gene3D" id="3.30.200.20">
    <property type="entry name" value="Phosphorylase Kinase, domain 1"/>
    <property type="match status" value="1"/>
</dbReference>
<keyword evidence="4 14" id="KW-0812">Transmembrane</keyword>
<evidence type="ECO:0000256" key="13">
    <source>
        <dbReference type="SAM" id="MobiDB-lite"/>
    </source>
</evidence>
<dbReference type="SMART" id="SM00220">
    <property type="entry name" value="S_TKc"/>
    <property type="match status" value="1"/>
</dbReference>
<dbReference type="PROSITE" id="PS00107">
    <property type="entry name" value="PROTEIN_KINASE_ATP"/>
    <property type="match status" value="1"/>
</dbReference>
<dbReference type="PROSITE" id="PS00108">
    <property type="entry name" value="PROTEIN_KINASE_ST"/>
    <property type="match status" value="1"/>
</dbReference>
<keyword evidence="8 12" id="KW-0067">ATP-binding</keyword>
<keyword evidence="5 15" id="KW-0732">Signal</keyword>
<accession>A0AA88AJD0</accession>
<dbReference type="FunFam" id="3.30.200.20:FF:000178">
    <property type="entry name" value="serine/threonine-protein kinase PBS1-like"/>
    <property type="match status" value="1"/>
</dbReference>
<evidence type="ECO:0000259" key="16">
    <source>
        <dbReference type="PROSITE" id="PS50011"/>
    </source>
</evidence>
<dbReference type="EMBL" id="BTGU01000038">
    <property type="protein sequence ID" value="GMN51697.1"/>
    <property type="molecule type" value="Genomic_DNA"/>
</dbReference>
<evidence type="ECO:0000313" key="18">
    <source>
        <dbReference type="Proteomes" id="UP001187192"/>
    </source>
</evidence>
<comment type="caution">
    <text evidence="17">The sequence shown here is derived from an EMBL/GenBank/DDBJ whole genome shotgun (WGS) entry which is preliminary data.</text>
</comment>
<dbReference type="Gramene" id="FCD_00020229-RA">
    <property type="protein sequence ID" value="FCD_00020229-RA:cds"/>
    <property type="gene ID" value="FCD_00020229"/>
</dbReference>
<evidence type="ECO:0000256" key="5">
    <source>
        <dbReference type="ARBA" id="ARBA00022729"/>
    </source>
</evidence>
<dbReference type="Pfam" id="PF13947">
    <property type="entry name" value="GUB_WAK_bind"/>
    <property type="match status" value="1"/>
</dbReference>
<reference evidence="17" key="1">
    <citation type="submission" date="2023-07" db="EMBL/GenBank/DDBJ databases">
        <title>draft genome sequence of fig (Ficus carica).</title>
        <authorList>
            <person name="Takahashi T."/>
            <person name="Nishimura K."/>
        </authorList>
    </citation>
    <scope>NUCLEOTIDE SEQUENCE</scope>
</reference>
<evidence type="ECO:0000256" key="11">
    <source>
        <dbReference type="ARBA" id="ARBA00023180"/>
    </source>
</evidence>
<dbReference type="InterPro" id="IPR000719">
    <property type="entry name" value="Prot_kinase_dom"/>
</dbReference>
<evidence type="ECO:0000256" key="12">
    <source>
        <dbReference type="PROSITE-ProRule" id="PRU10141"/>
    </source>
</evidence>
<organism evidence="17 18">
    <name type="scientific">Ficus carica</name>
    <name type="common">Common fig</name>
    <dbReference type="NCBI Taxonomy" id="3494"/>
    <lineage>
        <taxon>Eukaryota</taxon>
        <taxon>Viridiplantae</taxon>
        <taxon>Streptophyta</taxon>
        <taxon>Embryophyta</taxon>
        <taxon>Tracheophyta</taxon>
        <taxon>Spermatophyta</taxon>
        <taxon>Magnoliopsida</taxon>
        <taxon>eudicotyledons</taxon>
        <taxon>Gunneridae</taxon>
        <taxon>Pentapetalae</taxon>
        <taxon>rosids</taxon>
        <taxon>fabids</taxon>
        <taxon>Rosales</taxon>
        <taxon>Moraceae</taxon>
        <taxon>Ficeae</taxon>
        <taxon>Ficus</taxon>
    </lineage>
</organism>
<dbReference type="AlphaFoldDB" id="A0AA88AJD0"/>
<gene>
    <name evidence="17" type="ORF">TIFTF001_020848</name>
</gene>
<dbReference type="FunFam" id="1.10.510.10:FF:000590">
    <property type="entry name" value="PR5-like receptor kinase"/>
    <property type="match status" value="1"/>
</dbReference>
<proteinExistence type="predicted"/>
<evidence type="ECO:0000256" key="15">
    <source>
        <dbReference type="SAM" id="SignalP"/>
    </source>
</evidence>
<dbReference type="GO" id="GO:0005524">
    <property type="term" value="F:ATP binding"/>
    <property type="evidence" value="ECO:0007669"/>
    <property type="project" value="UniProtKB-UniRule"/>
</dbReference>
<dbReference type="Pfam" id="PF00069">
    <property type="entry name" value="Pkinase"/>
    <property type="match status" value="1"/>
</dbReference>
<evidence type="ECO:0000256" key="14">
    <source>
        <dbReference type="SAM" id="Phobius"/>
    </source>
</evidence>
<feature type="transmembrane region" description="Helical" evidence="14">
    <location>
        <begin position="224"/>
        <end position="247"/>
    </location>
</feature>
<keyword evidence="6 12" id="KW-0547">Nucleotide-binding</keyword>
<keyword evidence="9 14" id="KW-1133">Transmembrane helix</keyword>
<evidence type="ECO:0000256" key="8">
    <source>
        <dbReference type="ARBA" id="ARBA00022840"/>
    </source>
</evidence>
<dbReference type="InterPro" id="IPR011009">
    <property type="entry name" value="Kinase-like_dom_sf"/>
</dbReference>
<dbReference type="SUPFAM" id="SSF56112">
    <property type="entry name" value="Protein kinase-like (PK-like)"/>
    <property type="match status" value="1"/>
</dbReference>
<feature type="region of interest" description="Disordered" evidence="13">
    <location>
        <begin position="573"/>
        <end position="595"/>
    </location>
</feature>
<feature type="chain" id="PRO_5041728607" description="Protein kinase domain-containing protein" evidence="15">
    <location>
        <begin position="21"/>
        <end position="595"/>
    </location>
</feature>
<keyword evidence="11" id="KW-0325">Glycoprotein</keyword>